<accession>E6PPG9</accession>
<proteinExistence type="predicted"/>
<name>E6PPG9_9ZZZZ</name>
<evidence type="ECO:0000259" key="1">
    <source>
        <dbReference type="Pfam" id="PF18480"/>
    </source>
</evidence>
<sequence length="110" mass="12651">MKLLLDENLSRRLVPLLLPHYPETTHVCFAGLERATDVEIRVFAAHQGYVIVTRDSDFNDLAVLRGAPPQVIRLRIANCRNDHMARLLIDRQDELRRRLEDPAIALVELT</sequence>
<reference evidence="2" key="1">
    <citation type="submission" date="2009-10" db="EMBL/GenBank/DDBJ databases">
        <title>Diversity of trophic interactions inside an arsenic-rich microbial ecosystem.</title>
        <authorList>
            <person name="Bertin P.N."/>
            <person name="Heinrich-Salmeron A."/>
            <person name="Pelletier E."/>
            <person name="Goulhen-Chollet F."/>
            <person name="Arsene-Ploetze F."/>
            <person name="Gallien S."/>
            <person name="Calteau A."/>
            <person name="Vallenet D."/>
            <person name="Casiot C."/>
            <person name="Chane-Woon-Ming B."/>
            <person name="Giloteaux L."/>
            <person name="Barakat M."/>
            <person name="Bonnefoy V."/>
            <person name="Bruneel O."/>
            <person name="Chandler M."/>
            <person name="Cleiss J."/>
            <person name="Duran R."/>
            <person name="Elbaz-Poulichet F."/>
            <person name="Fonknechten N."/>
            <person name="Lauga B."/>
            <person name="Mornico D."/>
            <person name="Ortet P."/>
            <person name="Schaeffer C."/>
            <person name="Siguier P."/>
            <person name="Alexander Thil Smith A."/>
            <person name="Van Dorsselaer A."/>
            <person name="Weissenbach J."/>
            <person name="Medigue C."/>
            <person name="Le Paslier D."/>
        </authorList>
    </citation>
    <scope>NUCLEOTIDE SEQUENCE</scope>
</reference>
<dbReference type="AlphaFoldDB" id="E6PPG9"/>
<gene>
    <name evidence="2" type="ORF">CARN2_2539</name>
</gene>
<evidence type="ECO:0000313" key="2">
    <source>
        <dbReference type="EMBL" id="CBH96822.1"/>
    </source>
</evidence>
<dbReference type="EMBL" id="CABM01000032">
    <property type="protein sequence ID" value="CBH96822.1"/>
    <property type="molecule type" value="Genomic_DNA"/>
</dbReference>
<dbReference type="Pfam" id="PF18480">
    <property type="entry name" value="DUF5615"/>
    <property type="match status" value="1"/>
</dbReference>
<dbReference type="InterPro" id="IPR041049">
    <property type="entry name" value="DUF5615"/>
</dbReference>
<organism evidence="2">
    <name type="scientific">mine drainage metagenome</name>
    <dbReference type="NCBI Taxonomy" id="410659"/>
    <lineage>
        <taxon>unclassified sequences</taxon>
        <taxon>metagenomes</taxon>
        <taxon>ecological metagenomes</taxon>
    </lineage>
</organism>
<protein>
    <recommendedName>
        <fullName evidence="1">DUF5615 domain-containing protein</fullName>
    </recommendedName>
</protein>
<comment type="caution">
    <text evidence="2">The sequence shown here is derived from an EMBL/GenBank/DDBJ whole genome shotgun (WGS) entry which is preliminary data.</text>
</comment>
<feature type="domain" description="DUF5615" evidence="1">
    <location>
        <begin position="1"/>
        <end position="109"/>
    </location>
</feature>